<keyword evidence="3 4" id="KW-0002">3D-structure</keyword>
<sequence length="282" mass="31066">GMIKQDVICYEKEDVVKRNNINITGGGEKTVLLAHGFGCDQNMWRFMLPELEKQFTVIVFDYVGSGQSDLESFSTKRYSSLEGYAKDVEEILVALDLVNVSIIGHSVSSIIAGIASTHVGDRISDITMICPSPCFMNFPPDYVGGFERDDLEELINLMDKNYIGWANYLAPLVMGASHSSELIGELSGSFCTTDPIVAKTFAKATFFSDYRSLLEDISTPALIFQSAKDSLASPEVGQYMAENIPNSQLELIQAEGHCLHMTDAGLITPLLIHFIQNNQTRA</sequence>
<comment type="similarity">
    <text evidence="1">Belongs to the AB hydrolase superfamily.</text>
</comment>
<feature type="domain" description="AB hydrolase-1" evidence="2">
    <location>
        <begin position="30"/>
        <end position="263"/>
    </location>
</feature>
<dbReference type="PDBsum" id="3QVM"/>
<evidence type="ECO:0000256" key="1">
    <source>
        <dbReference type="ARBA" id="ARBA00008645"/>
    </source>
</evidence>
<dbReference type="ESTHER" id="olean-olei00960">
    <property type="family name" value="RsbQ-like"/>
</dbReference>
<dbReference type="EvolutionaryTrace" id="U3KRE9"/>
<dbReference type="AlphaFoldDB" id="U3KRE9"/>
<dbReference type="SMR" id="U3KRE9"/>
<dbReference type="Gene3D" id="3.40.50.1820">
    <property type="entry name" value="alpha/beta hydrolase"/>
    <property type="match status" value="1"/>
</dbReference>
<organism evidence="3">
    <name type="scientific">Oleispira antarctica</name>
    <dbReference type="NCBI Taxonomy" id="188908"/>
    <lineage>
        <taxon>Bacteria</taxon>
        <taxon>Pseudomonadati</taxon>
        <taxon>Pseudomonadota</taxon>
        <taxon>Gammaproteobacteria</taxon>
        <taxon>Oceanospirillales</taxon>
        <taxon>Oceanospirillaceae</taxon>
        <taxon>Oleispira</taxon>
    </lineage>
</organism>
<dbReference type="Pfam" id="PF00561">
    <property type="entry name" value="Abhydrolase_1"/>
    <property type="match status" value="1"/>
</dbReference>
<evidence type="ECO:0000313" key="3">
    <source>
        <dbReference type="PDB" id="3QVM"/>
    </source>
</evidence>
<dbReference type="PDB" id="3QVM">
    <property type="method" value="X-ray"/>
    <property type="resolution" value="2.00 A"/>
    <property type="chains" value="A/B=1-282"/>
</dbReference>
<dbReference type="InterPro" id="IPR000073">
    <property type="entry name" value="AB_hydrolase_1"/>
</dbReference>
<accession>U3KRE9</accession>
<dbReference type="InterPro" id="IPR029058">
    <property type="entry name" value="AB_hydrolase_fold"/>
</dbReference>
<evidence type="ECO:0007829" key="4">
    <source>
        <dbReference type="PDB" id="3QVM"/>
    </source>
</evidence>
<name>U3KRE9_OLEAN</name>
<dbReference type="SUPFAM" id="SSF53474">
    <property type="entry name" value="alpha/beta-Hydrolases"/>
    <property type="match status" value="1"/>
</dbReference>
<evidence type="ECO:0000259" key="2">
    <source>
        <dbReference type="Pfam" id="PF00561"/>
    </source>
</evidence>
<reference evidence="3 4" key="1">
    <citation type="journal article" date="2013" name="Nat. Commun.">
        <title>Genome sequence and functional genomic analysis of the oil-degrading bacterium Oleispira antarctica.</title>
        <authorList>
            <person name="Kube M."/>
            <person name="Chernikova T.N."/>
            <person name="Al-Ramahi Y."/>
            <person name="Beloqui A."/>
            <person name="Lopez-Cortez N."/>
            <person name="Guazzaroni M.E."/>
            <person name="Heipieper H.J."/>
            <person name="Klages S."/>
            <person name="Kotsyurbenko O.R."/>
            <person name="Langer I."/>
            <person name="Nechitaylo T.Y."/>
            <person name="Lunsdorf H."/>
            <person name="Fernandez M."/>
            <person name="Juarez S."/>
            <person name="Ciordia S."/>
            <person name="Singer A."/>
            <person name="Kagan O."/>
            <person name="Egorova O."/>
            <person name="Petit P.A."/>
            <person name="Stogios P."/>
            <person name="Kim Y."/>
            <person name="Tchigvintsev A."/>
            <person name="Flick R."/>
            <person name="Denaro R."/>
            <person name="Genovese M."/>
            <person name="Albar J.P."/>
            <person name="Reva O.N."/>
            <person name="Martinez-Gomariz M."/>
            <person name="Tran H."/>
            <person name="Ferrer M."/>
            <person name="Savchenko A."/>
            <person name="Yakunin A.F."/>
            <person name="Yakimov M.M."/>
            <person name="Golyshina O.V."/>
            <person name="Reinhardt R."/>
            <person name="Golyshin P.N."/>
        </authorList>
    </citation>
    <scope>X-RAY CRYSTALLOGRAPHY (2.00 ANGSTROMS)</scope>
</reference>
<protein>
    <submittedName>
        <fullName evidence="3">Olei00960</fullName>
    </submittedName>
</protein>
<dbReference type="PANTHER" id="PTHR43039">
    <property type="entry name" value="ESTERASE-RELATED"/>
    <property type="match status" value="1"/>
</dbReference>
<proteinExistence type="evidence at protein level"/>
<gene>
    <name evidence="3" type="ORF">Olei00960</name>
</gene>